<accession>A0A645I657</accession>
<protein>
    <submittedName>
        <fullName evidence="1">Uncharacterized protein</fullName>
    </submittedName>
</protein>
<gene>
    <name evidence="1" type="ORF">SDC9_194406</name>
</gene>
<evidence type="ECO:0000313" key="1">
    <source>
        <dbReference type="EMBL" id="MPN46807.1"/>
    </source>
</evidence>
<reference evidence="1" key="1">
    <citation type="submission" date="2019-08" db="EMBL/GenBank/DDBJ databases">
        <authorList>
            <person name="Kucharzyk K."/>
            <person name="Murdoch R.W."/>
            <person name="Higgins S."/>
            <person name="Loffler F."/>
        </authorList>
    </citation>
    <scope>NUCLEOTIDE SEQUENCE</scope>
</reference>
<name>A0A645I657_9ZZZZ</name>
<sequence length="117" mass="13238">MHGLDQGKSEAFEVGWKDVCRGVPVSLRQIRVVDEAREKNAVAERRFFGILMDNFRAVPVGTGQHQTIFRSQFGRQHFKGADQVQMILPRMFDPGNVEKIGTRFKPASREPASFSFG</sequence>
<organism evidence="1">
    <name type="scientific">bioreactor metagenome</name>
    <dbReference type="NCBI Taxonomy" id="1076179"/>
    <lineage>
        <taxon>unclassified sequences</taxon>
        <taxon>metagenomes</taxon>
        <taxon>ecological metagenomes</taxon>
    </lineage>
</organism>
<comment type="caution">
    <text evidence="1">The sequence shown here is derived from an EMBL/GenBank/DDBJ whole genome shotgun (WGS) entry which is preliminary data.</text>
</comment>
<proteinExistence type="predicted"/>
<dbReference type="EMBL" id="VSSQ01107779">
    <property type="protein sequence ID" value="MPN46807.1"/>
    <property type="molecule type" value="Genomic_DNA"/>
</dbReference>
<dbReference type="AlphaFoldDB" id="A0A645I657"/>